<protein>
    <submittedName>
        <fullName evidence="7">Permease for cytosine/purines uracil thiamine allantoin</fullName>
    </submittedName>
</protein>
<accession>F4LUN9</accession>
<feature type="transmembrane region" description="Helical" evidence="6">
    <location>
        <begin position="345"/>
        <end position="367"/>
    </location>
</feature>
<dbReference type="EMBL" id="HF563609">
    <property type="protein sequence ID" value="CCP25128.1"/>
    <property type="molecule type" value="Genomic_DNA"/>
</dbReference>
<dbReference type="Pfam" id="PF02133">
    <property type="entry name" value="Transp_cyt_pur"/>
    <property type="match status" value="1"/>
</dbReference>
<feature type="transmembrane region" description="Helical" evidence="6">
    <location>
        <begin position="63"/>
        <end position="85"/>
    </location>
</feature>
<feature type="transmembrane region" description="Helical" evidence="6">
    <location>
        <begin position="135"/>
        <end position="153"/>
    </location>
</feature>
<dbReference type="KEGG" id="tae:TepiRe1_0450"/>
<organism evidence="7 8">
    <name type="scientific">Tepidanaerobacter acetatoxydans (strain DSM 21804 / JCM 16047 / Re1)</name>
    <dbReference type="NCBI Taxonomy" id="1209989"/>
    <lineage>
        <taxon>Bacteria</taxon>
        <taxon>Bacillati</taxon>
        <taxon>Bacillota</taxon>
        <taxon>Clostridia</taxon>
        <taxon>Thermosediminibacterales</taxon>
        <taxon>Tepidanaerobacteraceae</taxon>
        <taxon>Tepidanaerobacter</taxon>
    </lineage>
</organism>
<reference evidence="8" key="1">
    <citation type="journal article" date="2013" name="Genome Announc.">
        <title>First genome sequence of a syntrophic acetate-oxidizing bacterium, Tepidanaerobacter acetatoxydans strain Re1.</title>
        <authorList>
            <person name="Manzoor S."/>
            <person name="Bongcam-Rudloff E."/>
            <person name="Schnurer A."/>
            <person name="Muller B."/>
        </authorList>
    </citation>
    <scope>NUCLEOTIDE SEQUENCE [LARGE SCALE GENOMIC DNA]</scope>
    <source>
        <strain evidence="8">Re1</strain>
    </source>
</reference>
<feature type="transmembrane region" description="Helical" evidence="6">
    <location>
        <begin position="237"/>
        <end position="262"/>
    </location>
</feature>
<comment type="subcellular location">
    <subcellularLocation>
        <location evidence="1">Membrane</location>
        <topology evidence="1">Multi-pass membrane protein</topology>
    </subcellularLocation>
</comment>
<feature type="transmembrane region" description="Helical" evidence="6">
    <location>
        <begin position="206"/>
        <end position="225"/>
    </location>
</feature>
<dbReference type="KEGG" id="tep:TepRe1_0406"/>
<dbReference type="HOGENOM" id="CLU_035711_0_0_9"/>
<evidence type="ECO:0000256" key="2">
    <source>
        <dbReference type="ARBA" id="ARBA00008974"/>
    </source>
</evidence>
<dbReference type="Gene3D" id="1.10.4160.10">
    <property type="entry name" value="Hydantoin permease"/>
    <property type="match status" value="1"/>
</dbReference>
<keyword evidence="4 6" id="KW-1133">Transmembrane helix</keyword>
<evidence type="ECO:0000256" key="5">
    <source>
        <dbReference type="ARBA" id="ARBA00023136"/>
    </source>
</evidence>
<name>F4LUN9_TEPAE</name>
<dbReference type="RefSeq" id="WP_013777530.1">
    <property type="nucleotide sequence ID" value="NC_015519.1"/>
</dbReference>
<feature type="transmembrane region" description="Helical" evidence="6">
    <location>
        <begin position="30"/>
        <end position="57"/>
    </location>
</feature>
<keyword evidence="3 6" id="KW-0812">Transmembrane</keyword>
<dbReference type="GO" id="GO:0005886">
    <property type="term" value="C:plasma membrane"/>
    <property type="evidence" value="ECO:0007669"/>
    <property type="project" value="TreeGrafter"/>
</dbReference>
<dbReference type="OrthoDB" id="9787279at2"/>
<feature type="transmembrane region" description="Helical" evidence="6">
    <location>
        <begin position="399"/>
        <end position="417"/>
    </location>
</feature>
<dbReference type="PATRIC" id="fig|1209989.3.peg.474"/>
<dbReference type="eggNOG" id="COG1457">
    <property type="taxonomic scope" value="Bacteria"/>
</dbReference>
<sequence>MQTETKKVEQNTDIYESAFAPVPESQRKTLLSLTAVLAGYPIALSNFVIGGAAGVGLTFDKALLALFIGNGILIAIVIITGLMAYETGLSTAFLSRRAFGKNGSSIFSLLLAMSSVTWISLNGDIFSRLIKTTFPWWPISIPITAVIVILIWMQSAIRGYKGLEVVSFIGVPAALIMSLVGVIAAFNATNGFAGLTSYIPEKPMSFTAATASIVGGWVFGATITPDICRFAKSKRDVVIAGLVAFIVGCFGLQLAGALVALATGQGDFTLAMAELGLTGVAFVAAIFCLWTTQDNNIYGASLAIQNVLRETSAKGKVSHMQIAIAVAGVSAVFAALGIYKYILPIIQFLSVLIPPVPGLLTAEYYFVKNSKENITTNWLAMLAWVLGGTTGYISLKTNFFIPPVVGMVAAGVIYTVLSKLFDK</sequence>
<evidence type="ECO:0000256" key="4">
    <source>
        <dbReference type="ARBA" id="ARBA00022989"/>
    </source>
</evidence>
<feature type="transmembrane region" description="Helical" evidence="6">
    <location>
        <begin position="268"/>
        <end position="290"/>
    </location>
</feature>
<evidence type="ECO:0000256" key="6">
    <source>
        <dbReference type="SAM" id="Phobius"/>
    </source>
</evidence>
<keyword evidence="8" id="KW-1185">Reference proteome</keyword>
<feature type="transmembrane region" description="Helical" evidence="6">
    <location>
        <begin position="322"/>
        <end position="339"/>
    </location>
</feature>
<dbReference type="GO" id="GO:0015209">
    <property type="term" value="F:cytosine transmembrane transporter activity"/>
    <property type="evidence" value="ECO:0007669"/>
    <property type="project" value="InterPro"/>
</dbReference>
<dbReference type="InterPro" id="IPR001248">
    <property type="entry name" value="Pur-cyt_permease"/>
</dbReference>
<dbReference type="Proteomes" id="UP000010802">
    <property type="component" value="Chromosome"/>
</dbReference>
<evidence type="ECO:0000313" key="7">
    <source>
        <dbReference type="EMBL" id="CCP25128.1"/>
    </source>
</evidence>
<evidence type="ECO:0000256" key="1">
    <source>
        <dbReference type="ARBA" id="ARBA00004141"/>
    </source>
</evidence>
<dbReference type="STRING" id="1209989.TepRe1_0406"/>
<dbReference type="PANTHER" id="PTHR30569">
    <property type="entry name" value="CYTOSINE TRANSPORTER CODB"/>
    <property type="match status" value="1"/>
</dbReference>
<accession>L0RZV4</accession>
<comment type="similarity">
    <text evidence="2">Belongs to the purine-cytosine permease (2.A.39) family.</text>
</comment>
<dbReference type="InterPro" id="IPR030191">
    <property type="entry name" value="CodB"/>
</dbReference>
<dbReference type="PANTHER" id="PTHR30569:SF0">
    <property type="entry name" value="CYTOSINE PERMEASE"/>
    <property type="match status" value="1"/>
</dbReference>
<proteinExistence type="inferred from homology"/>
<evidence type="ECO:0000313" key="8">
    <source>
        <dbReference type="Proteomes" id="UP000010802"/>
    </source>
</evidence>
<feature type="transmembrane region" description="Helical" evidence="6">
    <location>
        <begin position="374"/>
        <end position="393"/>
    </location>
</feature>
<keyword evidence="5 6" id="KW-0472">Membrane</keyword>
<gene>
    <name evidence="7" type="ordered locus">TEPIRE1_0450</name>
</gene>
<evidence type="ECO:0000256" key="3">
    <source>
        <dbReference type="ARBA" id="ARBA00022692"/>
    </source>
</evidence>
<dbReference type="AlphaFoldDB" id="F4LUN9"/>
<feature type="transmembrane region" description="Helical" evidence="6">
    <location>
        <begin position="165"/>
        <end position="186"/>
    </location>
</feature>
<feature type="transmembrane region" description="Helical" evidence="6">
    <location>
        <begin position="106"/>
        <end position="123"/>
    </location>
</feature>